<evidence type="ECO:0000256" key="11">
    <source>
        <dbReference type="ARBA" id="ARBA00047899"/>
    </source>
</evidence>
<gene>
    <name evidence="15" type="ORF">M8C21_004987</name>
</gene>
<keyword evidence="10" id="KW-0472">Membrane</keyword>
<evidence type="ECO:0000256" key="5">
    <source>
        <dbReference type="ARBA" id="ARBA00022692"/>
    </source>
</evidence>
<dbReference type="AlphaFoldDB" id="A0AAD5G339"/>
<keyword evidence="7" id="KW-0418">Kinase</keyword>
<dbReference type="InterPro" id="IPR008271">
    <property type="entry name" value="Ser/Thr_kinase_AS"/>
</dbReference>
<feature type="region of interest" description="Disordered" evidence="13">
    <location>
        <begin position="241"/>
        <end position="260"/>
    </location>
</feature>
<dbReference type="GO" id="GO:0005524">
    <property type="term" value="F:ATP binding"/>
    <property type="evidence" value="ECO:0007669"/>
    <property type="project" value="UniProtKB-KW"/>
</dbReference>
<reference evidence="15" key="1">
    <citation type="submission" date="2022-06" db="EMBL/GenBank/DDBJ databases">
        <title>Uncovering the hologenomic basis of an extraordinary plant invasion.</title>
        <authorList>
            <person name="Bieker V.C."/>
            <person name="Martin M.D."/>
            <person name="Gilbert T."/>
            <person name="Hodgins K."/>
            <person name="Battlay P."/>
            <person name="Petersen B."/>
            <person name="Wilson J."/>
        </authorList>
    </citation>
    <scope>NUCLEOTIDE SEQUENCE</scope>
    <source>
        <strain evidence="15">AA19_3_7</strain>
        <tissue evidence="15">Leaf</tissue>
    </source>
</reference>
<dbReference type="PROSITE" id="PS00108">
    <property type="entry name" value="PROTEIN_KINASE_ST"/>
    <property type="match status" value="1"/>
</dbReference>
<accession>A0AAD5G339</accession>
<evidence type="ECO:0000256" key="10">
    <source>
        <dbReference type="ARBA" id="ARBA00023136"/>
    </source>
</evidence>
<evidence type="ECO:0000256" key="8">
    <source>
        <dbReference type="ARBA" id="ARBA00022840"/>
    </source>
</evidence>
<evidence type="ECO:0000256" key="6">
    <source>
        <dbReference type="ARBA" id="ARBA00022741"/>
    </source>
</evidence>
<name>A0AAD5G339_AMBAR</name>
<keyword evidence="5" id="KW-0812">Transmembrane</keyword>
<keyword evidence="3" id="KW-0723">Serine/threonine-protein kinase</keyword>
<comment type="caution">
    <text evidence="15">The sequence shown here is derived from an EMBL/GenBank/DDBJ whole genome shotgun (WGS) entry which is preliminary data.</text>
</comment>
<dbReference type="GO" id="GO:0004674">
    <property type="term" value="F:protein serine/threonine kinase activity"/>
    <property type="evidence" value="ECO:0007669"/>
    <property type="project" value="UniProtKB-KW"/>
</dbReference>
<evidence type="ECO:0000313" key="15">
    <source>
        <dbReference type="EMBL" id="KAI7726372.1"/>
    </source>
</evidence>
<dbReference type="PROSITE" id="PS50011">
    <property type="entry name" value="PROTEIN_KINASE_DOM"/>
    <property type="match status" value="1"/>
</dbReference>
<dbReference type="InterPro" id="IPR047117">
    <property type="entry name" value="PERK1-13-like"/>
</dbReference>
<feature type="compositionally biased region" description="Pro residues" evidence="13">
    <location>
        <begin position="16"/>
        <end position="69"/>
    </location>
</feature>
<dbReference type="GO" id="GO:0005886">
    <property type="term" value="C:plasma membrane"/>
    <property type="evidence" value="ECO:0007669"/>
    <property type="project" value="UniProtKB-SubCell"/>
</dbReference>
<dbReference type="SUPFAM" id="SSF56112">
    <property type="entry name" value="Protein kinase-like (PK-like)"/>
    <property type="match status" value="1"/>
</dbReference>
<dbReference type="Gene3D" id="1.10.510.10">
    <property type="entry name" value="Transferase(Phosphotransferase) domain 1"/>
    <property type="match status" value="1"/>
</dbReference>
<dbReference type="Pfam" id="PF00069">
    <property type="entry name" value="Pkinase"/>
    <property type="match status" value="1"/>
</dbReference>
<comment type="catalytic activity">
    <reaction evidence="11">
        <text>L-threonyl-[protein] + ATP = O-phospho-L-threonyl-[protein] + ADP + H(+)</text>
        <dbReference type="Rhea" id="RHEA:46608"/>
        <dbReference type="Rhea" id="RHEA-COMP:11060"/>
        <dbReference type="Rhea" id="RHEA-COMP:11605"/>
        <dbReference type="ChEBI" id="CHEBI:15378"/>
        <dbReference type="ChEBI" id="CHEBI:30013"/>
        <dbReference type="ChEBI" id="CHEBI:30616"/>
        <dbReference type="ChEBI" id="CHEBI:61977"/>
        <dbReference type="ChEBI" id="CHEBI:456216"/>
        <dbReference type="EC" id="2.7.11.1"/>
    </reaction>
</comment>
<evidence type="ECO:0000313" key="16">
    <source>
        <dbReference type="Proteomes" id="UP001206925"/>
    </source>
</evidence>
<dbReference type="EMBL" id="JAMZMK010011688">
    <property type="protein sequence ID" value="KAI7726372.1"/>
    <property type="molecule type" value="Genomic_DNA"/>
</dbReference>
<feature type="compositionally biased region" description="Polar residues" evidence="13">
    <location>
        <begin position="87"/>
        <end position="98"/>
    </location>
</feature>
<dbReference type="PANTHER" id="PTHR47982">
    <property type="entry name" value="PROLINE-RICH RECEPTOR-LIKE PROTEIN KINASE PERK4"/>
    <property type="match status" value="1"/>
</dbReference>
<keyword evidence="16" id="KW-1185">Reference proteome</keyword>
<keyword evidence="8" id="KW-0067">ATP-binding</keyword>
<evidence type="ECO:0000256" key="2">
    <source>
        <dbReference type="ARBA" id="ARBA00012513"/>
    </source>
</evidence>
<keyword evidence="4" id="KW-0808">Transferase</keyword>
<feature type="domain" description="Protein kinase" evidence="14">
    <location>
        <begin position="1"/>
        <end position="288"/>
    </location>
</feature>
<evidence type="ECO:0000256" key="9">
    <source>
        <dbReference type="ARBA" id="ARBA00022989"/>
    </source>
</evidence>
<dbReference type="InterPro" id="IPR000719">
    <property type="entry name" value="Prot_kinase_dom"/>
</dbReference>
<evidence type="ECO:0000256" key="12">
    <source>
        <dbReference type="ARBA" id="ARBA00048679"/>
    </source>
</evidence>
<dbReference type="InterPro" id="IPR011009">
    <property type="entry name" value="Kinase-like_dom_sf"/>
</dbReference>
<feature type="compositionally biased region" description="Polar residues" evidence="13">
    <location>
        <begin position="242"/>
        <end position="260"/>
    </location>
</feature>
<evidence type="ECO:0000256" key="7">
    <source>
        <dbReference type="ARBA" id="ARBA00022777"/>
    </source>
</evidence>
<evidence type="ECO:0000256" key="13">
    <source>
        <dbReference type="SAM" id="MobiDB-lite"/>
    </source>
</evidence>
<dbReference type="FunFam" id="1.10.510.10:FF:001023">
    <property type="entry name" value="Os07g0541700 protein"/>
    <property type="match status" value="1"/>
</dbReference>
<organism evidence="15 16">
    <name type="scientific">Ambrosia artemisiifolia</name>
    <name type="common">Common ragweed</name>
    <dbReference type="NCBI Taxonomy" id="4212"/>
    <lineage>
        <taxon>Eukaryota</taxon>
        <taxon>Viridiplantae</taxon>
        <taxon>Streptophyta</taxon>
        <taxon>Embryophyta</taxon>
        <taxon>Tracheophyta</taxon>
        <taxon>Spermatophyta</taxon>
        <taxon>Magnoliopsida</taxon>
        <taxon>eudicotyledons</taxon>
        <taxon>Gunneridae</taxon>
        <taxon>Pentapetalae</taxon>
        <taxon>asterids</taxon>
        <taxon>campanulids</taxon>
        <taxon>Asterales</taxon>
        <taxon>Asteraceae</taxon>
        <taxon>Asteroideae</taxon>
        <taxon>Heliantheae alliance</taxon>
        <taxon>Heliantheae</taxon>
        <taxon>Ambrosia</taxon>
    </lineage>
</organism>
<comment type="catalytic activity">
    <reaction evidence="12">
        <text>L-seryl-[protein] + ATP = O-phospho-L-seryl-[protein] + ADP + H(+)</text>
        <dbReference type="Rhea" id="RHEA:17989"/>
        <dbReference type="Rhea" id="RHEA-COMP:9863"/>
        <dbReference type="Rhea" id="RHEA-COMP:11604"/>
        <dbReference type="ChEBI" id="CHEBI:15378"/>
        <dbReference type="ChEBI" id="CHEBI:29999"/>
        <dbReference type="ChEBI" id="CHEBI:30616"/>
        <dbReference type="ChEBI" id="CHEBI:83421"/>
        <dbReference type="ChEBI" id="CHEBI:456216"/>
        <dbReference type="EC" id="2.7.11.1"/>
    </reaction>
</comment>
<feature type="region of interest" description="Disordered" evidence="13">
    <location>
        <begin position="1"/>
        <end position="98"/>
    </location>
</feature>
<dbReference type="Proteomes" id="UP001206925">
    <property type="component" value="Unassembled WGS sequence"/>
</dbReference>
<dbReference type="EC" id="2.7.11.1" evidence="2"/>
<comment type="subcellular location">
    <subcellularLocation>
        <location evidence="1">Cell membrane</location>
        <topology evidence="1">Single-pass membrane protein</topology>
    </subcellularLocation>
</comment>
<evidence type="ECO:0000259" key="14">
    <source>
        <dbReference type="PROSITE" id="PS50011"/>
    </source>
</evidence>
<dbReference type="PANTHER" id="PTHR47982:SF6">
    <property type="entry name" value="PROLINE-RICH RECEPTOR-LIKE PROTEIN KINASE PERK4"/>
    <property type="match status" value="1"/>
</dbReference>
<evidence type="ECO:0000256" key="4">
    <source>
        <dbReference type="ARBA" id="ARBA00022679"/>
    </source>
</evidence>
<protein>
    <recommendedName>
        <fullName evidence="2">non-specific serine/threonine protein kinase</fullName>
        <ecNumber evidence="2">2.7.11.1</ecNumber>
    </recommendedName>
</protein>
<evidence type="ECO:0000256" key="1">
    <source>
        <dbReference type="ARBA" id="ARBA00004162"/>
    </source>
</evidence>
<evidence type="ECO:0000256" key="3">
    <source>
        <dbReference type="ARBA" id="ARBA00022527"/>
    </source>
</evidence>
<keyword evidence="6" id="KW-0547">Nucleotide-binding</keyword>
<sequence>MAPAPKTAPSPNSSQSPPPPKSPPYSPPPPPSPRSPPPSSPSPPPPPPRSPPLSSPPPPTKGPPPPRFQSPPQFHRSPPPPTRKMHNGSSHKQSSNTSNGALIVGLAIAGFVKKKKKQKVAAYYTKPPPGKHCPVMKWETRMRIARGSAKGLAYLHEDCDPRIIHRDIKSSNILLDYNFDAKVADFGLAKLASVDDTHISTRVVGTFGYVAHSNDLYMMIMRVLEGDGSSDTLNDALKPQRMESTLSENQSPDTPTSIVHDTMAYNNDMKSFVEKVTSSEKTSNEASS</sequence>
<proteinExistence type="predicted"/>
<keyword evidence="9" id="KW-1133">Transmembrane helix</keyword>